<keyword evidence="10" id="KW-0472">Membrane</keyword>
<evidence type="ECO:0000256" key="9">
    <source>
        <dbReference type="SAM" id="MobiDB-lite"/>
    </source>
</evidence>
<dbReference type="Gene3D" id="1.10.3810.10">
    <property type="entry name" value="Biosynthetic peptidoglycan transglycosylase-like"/>
    <property type="match status" value="1"/>
</dbReference>
<dbReference type="PANTHER" id="PTHR32282:SF34">
    <property type="entry name" value="PENICILLIN-BINDING PROTEIN 1A"/>
    <property type="match status" value="1"/>
</dbReference>
<reference evidence="13 14" key="1">
    <citation type="submission" date="2021-03" db="EMBL/GenBank/DDBJ databases">
        <title>Sequencing the genomes of 1000 actinobacteria strains.</title>
        <authorList>
            <person name="Klenk H.-P."/>
        </authorList>
    </citation>
    <scope>NUCLEOTIDE SEQUENCE [LARGE SCALE GENOMIC DNA]</scope>
    <source>
        <strain evidence="13 14">DSM 12936</strain>
    </source>
</reference>
<dbReference type="InterPro" id="IPR012338">
    <property type="entry name" value="Beta-lactam/transpept-like"/>
</dbReference>
<keyword evidence="6" id="KW-0511">Multifunctional enzyme</keyword>
<dbReference type="SUPFAM" id="SSF56601">
    <property type="entry name" value="beta-lactamase/transpeptidase-like"/>
    <property type="match status" value="1"/>
</dbReference>
<feature type="compositionally biased region" description="Acidic residues" evidence="9">
    <location>
        <begin position="690"/>
        <end position="699"/>
    </location>
</feature>
<accession>A0ABS4Z8C5</accession>
<keyword evidence="5" id="KW-0378">Hydrolase</keyword>
<feature type="region of interest" description="Disordered" evidence="9">
    <location>
        <begin position="1"/>
        <end position="23"/>
    </location>
</feature>
<feature type="domain" description="Penicillin-binding protein transpeptidase" evidence="11">
    <location>
        <begin position="358"/>
        <end position="608"/>
    </location>
</feature>
<feature type="compositionally biased region" description="Low complexity" evidence="9">
    <location>
        <begin position="700"/>
        <end position="711"/>
    </location>
</feature>
<keyword evidence="3" id="KW-0328">Glycosyltransferase</keyword>
<evidence type="ECO:0000256" key="2">
    <source>
        <dbReference type="ARBA" id="ARBA00022670"/>
    </source>
</evidence>
<comment type="catalytic activity">
    <reaction evidence="8">
        <text>[GlcNAc-(1-&gt;4)-Mur2Ac(oyl-L-Ala-gamma-D-Glu-L-Lys-D-Ala-D-Ala)](n)-di-trans,octa-cis-undecaprenyl diphosphate + beta-D-GlcNAc-(1-&gt;4)-Mur2Ac(oyl-L-Ala-gamma-D-Glu-L-Lys-D-Ala-D-Ala)-di-trans,octa-cis-undecaprenyl diphosphate = [GlcNAc-(1-&gt;4)-Mur2Ac(oyl-L-Ala-gamma-D-Glu-L-Lys-D-Ala-D-Ala)](n+1)-di-trans,octa-cis-undecaprenyl diphosphate + di-trans,octa-cis-undecaprenyl diphosphate + H(+)</text>
        <dbReference type="Rhea" id="RHEA:23708"/>
        <dbReference type="Rhea" id="RHEA-COMP:9602"/>
        <dbReference type="Rhea" id="RHEA-COMP:9603"/>
        <dbReference type="ChEBI" id="CHEBI:15378"/>
        <dbReference type="ChEBI" id="CHEBI:58405"/>
        <dbReference type="ChEBI" id="CHEBI:60033"/>
        <dbReference type="ChEBI" id="CHEBI:78435"/>
        <dbReference type="EC" id="2.4.99.28"/>
    </reaction>
</comment>
<feature type="region of interest" description="Disordered" evidence="9">
    <location>
        <begin position="652"/>
        <end position="758"/>
    </location>
</feature>
<comment type="catalytic activity">
    <reaction evidence="7">
        <text>Preferential cleavage: (Ac)2-L-Lys-D-Ala-|-D-Ala. Also transpeptidation of peptidyl-alanyl moieties that are N-acyl substituents of D-alanine.</text>
        <dbReference type="EC" id="3.4.16.4"/>
    </reaction>
</comment>
<keyword evidence="2" id="KW-0645">Protease</keyword>
<evidence type="ECO:0000256" key="6">
    <source>
        <dbReference type="ARBA" id="ARBA00023268"/>
    </source>
</evidence>
<dbReference type="RefSeq" id="WP_210055587.1">
    <property type="nucleotide sequence ID" value="NZ_BAAAMH010000009.1"/>
</dbReference>
<evidence type="ECO:0000256" key="7">
    <source>
        <dbReference type="ARBA" id="ARBA00034000"/>
    </source>
</evidence>
<gene>
    <name evidence="13" type="ORF">JOF54_002183</name>
</gene>
<dbReference type="InterPro" id="IPR050396">
    <property type="entry name" value="Glycosyltr_51/Transpeptidase"/>
</dbReference>
<evidence type="ECO:0000256" key="4">
    <source>
        <dbReference type="ARBA" id="ARBA00022679"/>
    </source>
</evidence>
<sequence>MADPQWGPVAKRPVGATSKKQRTRGQRWARRILIGLVSLVVLGLVGGTAVVGVGYATTDLPDANADFETATTFVYYGDGKAELGSFAIQNRQPLTLDEMPKTIKDAVVAAENRSFWTDRGISLRGMARAAYVIARGGSLQGGSTITQQYIKIKYLYSEQTATRKFKELFLAYKINKQLSKEQILEGYLNTIYFGHGAYGIEAASQNFFDEDAKKLSVPQAAVLASVINNPSAFDPDDEDNLPRLRDRYRYVLQSMADTGAITQAEADKHAKKLPKFPEIKTNERYGGPKGFLLKMVERELTDAGFTSEQINGGGLKITTTFDKAAQNAAVKAAQDVTEQAADASGEKASKLHAGIASVDVNTGEVLALYGGPNYVKNSRNWATTPRPTASTFKTYALAAGLKDGYSLHSLFRGSSFNLPGDPTIVRNEYSQSYGYQTSLLNATTYSINTAFVDLVTTMKDGKNKVLDVARAAGAPKATGWDAAPRNIPIGTPEVSPLNMASGYATFANDGTAVQNHVVKEVEDADGKVIYKAEPKKKRAVSEDIAHDVTFALSSVVENGTGQRVQTLNRPVAGKTGTNGVTDTKGKDIVNSSWFVGYTKQISTAVMYVAGDSGSESLDDYRRPGDSTFFGGTYPAQTWDQYMQVATDDQPVRAFDPPAYVNADAAPQPSPSYTQQPTEQPSATQEPTQEPTEEPSEEPSAEPSAEPSTQEPEPSEEPSRSAEAEPEPEPSQSASTGGGDGENGDEENAGGDATPAGGG</sequence>
<dbReference type="Pfam" id="PF00912">
    <property type="entry name" value="Transgly"/>
    <property type="match status" value="1"/>
</dbReference>
<dbReference type="Gene3D" id="3.40.710.10">
    <property type="entry name" value="DD-peptidase/beta-lactamase superfamily"/>
    <property type="match status" value="1"/>
</dbReference>
<dbReference type="SUPFAM" id="SSF53955">
    <property type="entry name" value="Lysozyme-like"/>
    <property type="match status" value="1"/>
</dbReference>
<dbReference type="InterPro" id="IPR023346">
    <property type="entry name" value="Lysozyme-like_dom_sf"/>
</dbReference>
<proteinExistence type="predicted"/>
<evidence type="ECO:0000313" key="13">
    <source>
        <dbReference type="EMBL" id="MBP2417261.1"/>
    </source>
</evidence>
<comment type="caution">
    <text evidence="13">The sequence shown here is derived from an EMBL/GenBank/DDBJ whole genome shotgun (WGS) entry which is preliminary data.</text>
</comment>
<keyword evidence="1 13" id="KW-0121">Carboxypeptidase</keyword>
<dbReference type="InterPro" id="IPR001264">
    <property type="entry name" value="Glyco_trans_51"/>
</dbReference>
<keyword evidence="4" id="KW-0808">Transferase</keyword>
<evidence type="ECO:0000256" key="3">
    <source>
        <dbReference type="ARBA" id="ARBA00022676"/>
    </source>
</evidence>
<evidence type="ECO:0000256" key="8">
    <source>
        <dbReference type="ARBA" id="ARBA00049902"/>
    </source>
</evidence>
<dbReference type="Pfam" id="PF00905">
    <property type="entry name" value="Transpeptidase"/>
    <property type="match status" value="1"/>
</dbReference>
<evidence type="ECO:0000256" key="5">
    <source>
        <dbReference type="ARBA" id="ARBA00022801"/>
    </source>
</evidence>
<organism evidence="13 14">
    <name type="scientific">Microlunatus capsulatus</name>
    <dbReference type="NCBI Taxonomy" id="99117"/>
    <lineage>
        <taxon>Bacteria</taxon>
        <taxon>Bacillati</taxon>
        <taxon>Actinomycetota</taxon>
        <taxon>Actinomycetes</taxon>
        <taxon>Propionibacteriales</taxon>
        <taxon>Propionibacteriaceae</taxon>
        <taxon>Microlunatus</taxon>
    </lineage>
</organism>
<evidence type="ECO:0000256" key="1">
    <source>
        <dbReference type="ARBA" id="ARBA00022645"/>
    </source>
</evidence>
<feature type="transmembrane region" description="Helical" evidence="10">
    <location>
        <begin position="32"/>
        <end position="56"/>
    </location>
</feature>
<protein>
    <submittedName>
        <fullName evidence="13">Membrane peptidoglycan carboxypeptidase</fullName>
    </submittedName>
</protein>
<evidence type="ECO:0000313" key="14">
    <source>
        <dbReference type="Proteomes" id="UP000758168"/>
    </source>
</evidence>
<dbReference type="GO" id="GO:0004180">
    <property type="term" value="F:carboxypeptidase activity"/>
    <property type="evidence" value="ECO:0007669"/>
    <property type="project" value="UniProtKB-KW"/>
</dbReference>
<name>A0ABS4Z8C5_9ACTN</name>
<dbReference type="InterPro" id="IPR036950">
    <property type="entry name" value="PBP_transglycosylase"/>
</dbReference>
<keyword evidence="10" id="KW-1133">Transmembrane helix</keyword>
<dbReference type="Proteomes" id="UP000758168">
    <property type="component" value="Unassembled WGS sequence"/>
</dbReference>
<evidence type="ECO:0000256" key="10">
    <source>
        <dbReference type="SAM" id="Phobius"/>
    </source>
</evidence>
<keyword evidence="14" id="KW-1185">Reference proteome</keyword>
<dbReference type="EMBL" id="JAGIOB010000001">
    <property type="protein sequence ID" value="MBP2417261.1"/>
    <property type="molecule type" value="Genomic_DNA"/>
</dbReference>
<keyword evidence="10" id="KW-0812">Transmembrane</keyword>
<feature type="compositionally biased region" description="Low complexity" evidence="9">
    <location>
        <begin position="670"/>
        <end position="689"/>
    </location>
</feature>
<dbReference type="PANTHER" id="PTHR32282">
    <property type="entry name" value="BINDING PROTEIN TRANSPEPTIDASE, PUTATIVE-RELATED"/>
    <property type="match status" value="1"/>
</dbReference>
<evidence type="ECO:0000259" key="12">
    <source>
        <dbReference type="Pfam" id="PF00912"/>
    </source>
</evidence>
<dbReference type="InterPro" id="IPR001460">
    <property type="entry name" value="PCN-bd_Tpept"/>
</dbReference>
<evidence type="ECO:0000259" key="11">
    <source>
        <dbReference type="Pfam" id="PF00905"/>
    </source>
</evidence>
<feature type="domain" description="Glycosyl transferase family 51" evidence="12">
    <location>
        <begin position="85"/>
        <end position="255"/>
    </location>
</feature>